<reference evidence="1 2" key="1">
    <citation type="submission" date="2024-04" db="EMBL/GenBank/DDBJ databases">
        <title>Phyllosticta paracitricarpa is synonymous to the EU quarantine fungus P. citricarpa based on phylogenomic analyses.</title>
        <authorList>
            <consortium name="Lawrence Berkeley National Laboratory"/>
            <person name="Van ingen-buijs V.A."/>
            <person name="Van westerhoven A.C."/>
            <person name="Haridas S."/>
            <person name="Skiadas P."/>
            <person name="Martin F."/>
            <person name="Groenewald J.Z."/>
            <person name="Crous P.W."/>
            <person name="Seidl M.F."/>
        </authorList>
    </citation>
    <scope>NUCLEOTIDE SEQUENCE [LARGE SCALE GENOMIC DNA]</scope>
    <source>
        <strain evidence="1 2">CPC 17464</strain>
    </source>
</reference>
<sequence>TTPISFHHHLVFWIDPASSLRCTRNSLVAIATMPYGRCPTQSANAGVLAGSLFVALIITKNLSDYFNPSSTIIDQPSPVSDMPALAAVPRSMGPVSTYLDYLEMLQTNNTQCFPTEAPLDPTTKLSLALGLMFALLAKVFETAFDLASTFSPLLNDFIAKPLFAATVLGSFLSACMLWRTREAPMLPAWYLARMTFPALVHSMLSGYVDRLVQHLFGRNTTSTTAEQTENRSEHLRRRQKLVLLTMLALTRILLEFLLRFAEDLLQLPPSPQQGYHLLVFKLSALCTVPVFEYLEAAPMRSSLTAAIFILLHDTIDWLNVCISESPQNPFQALVIDILDIPKLREAIFVLGLVVNFSADAWVRIQQHTYYRRFEQFVHRATHRCKMSVRPIHNKGTLAILVFGIILEYLVLRRSLDPNLLRTWETERQDFLNTLPPVNTLQRLFYDNGFVARRLRDYDGETPTPGPVQLNFRNFSQGEASAKSTRCPFTTVFRYFFGSFFSVYSLDSTHPHLFDPARSGGVRTDVLPALSHPAPAVGQVVSYPIRATLRVGKTPVLLGHLVILNDLR</sequence>
<dbReference type="RefSeq" id="XP_066651358.1">
    <property type="nucleotide sequence ID" value="XM_066803830.1"/>
</dbReference>
<evidence type="ECO:0000313" key="1">
    <source>
        <dbReference type="EMBL" id="KAK7531534.1"/>
    </source>
</evidence>
<accession>A0ABR1L8G4</accession>
<evidence type="ECO:0000313" key="2">
    <source>
        <dbReference type="Proteomes" id="UP001360953"/>
    </source>
</evidence>
<feature type="non-terminal residue" evidence="1">
    <location>
        <position position="1"/>
    </location>
</feature>
<dbReference type="Proteomes" id="UP001360953">
    <property type="component" value="Unassembled WGS sequence"/>
</dbReference>
<protein>
    <submittedName>
        <fullName evidence="1">Uncharacterized protein</fullName>
    </submittedName>
</protein>
<gene>
    <name evidence="1" type="ORF">J3D65DRAFT_686420</name>
</gene>
<comment type="caution">
    <text evidence="1">The sequence shown here is derived from an EMBL/GenBank/DDBJ whole genome shotgun (WGS) entry which is preliminary data.</text>
</comment>
<dbReference type="GeneID" id="92036736"/>
<dbReference type="EMBL" id="JBBPEH010000012">
    <property type="protein sequence ID" value="KAK7531534.1"/>
    <property type="molecule type" value="Genomic_DNA"/>
</dbReference>
<organism evidence="1 2">
    <name type="scientific">Phyllosticta citribraziliensis</name>
    <dbReference type="NCBI Taxonomy" id="989973"/>
    <lineage>
        <taxon>Eukaryota</taxon>
        <taxon>Fungi</taxon>
        <taxon>Dikarya</taxon>
        <taxon>Ascomycota</taxon>
        <taxon>Pezizomycotina</taxon>
        <taxon>Dothideomycetes</taxon>
        <taxon>Dothideomycetes incertae sedis</taxon>
        <taxon>Botryosphaeriales</taxon>
        <taxon>Phyllostictaceae</taxon>
        <taxon>Phyllosticta</taxon>
    </lineage>
</organism>
<proteinExistence type="predicted"/>
<name>A0ABR1L8G4_9PEZI</name>
<keyword evidence="2" id="KW-1185">Reference proteome</keyword>